<dbReference type="OrthoDB" id="3269467at2759"/>
<proteinExistence type="predicted"/>
<name>A0A9N9H0P0_9GLOM</name>
<dbReference type="AlphaFoldDB" id="A0A9N9H0P0"/>
<reference evidence="1" key="1">
    <citation type="submission" date="2021-06" db="EMBL/GenBank/DDBJ databases">
        <authorList>
            <person name="Kallberg Y."/>
            <person name="Tangrot J."/>
            <person name="Rosling A."/>
        </authorList>
    </citation>
    <scope>NUCLEOTIDE SEQUENCE</scope>
    <source>
        <strain evidence="1">MA453B</strain>
    </source>
</reference>
<keyword evidence="2" id="KW-1185">Reference proteome</keyword>
<dbReference type="EMBL" id="CAJVPY010005304">
    <property type="protein sequence ID" value="CAG8640232.1"/>
    <property type="molecule type" value="Genomic_DNA"/>
</dbReference>
<organism evidence="1 2">
    <name type="scientific">Dentiscutata erythropus</name>
    <dbReference type="NCBI Taxonomy" id="1348616"/>
    <lineage>
        <taxon>Eukaryota</taxon>
        <taxon>Fungi</taxon>
        <taxon>Fungi incertae sedis</taxon>
        <taxon>Mucoromycota</taxon>
        <taxon>Glomeromycotina</taxon>
        <taxon>Glomeromycetes</taxon>
        <taxon>Diversisporales</taxon>
        <taxon>Gigasporaceae</taxon>
        <taxon>Dentiscutata</taxon>
    </lineage>
</organism>
<comment type="caution">
    <text evidence="1">The sequence shown here is derived from an EMBL/GenBank/DDBJ whole genome shotgun (WGS) entry which is preliminary data.</text>
</comment>
<accession>A0A9N9H0P0</accession>
<feature type="non-terminal residue" evidence="1">
    <location>
        <position position="70"/>
    </location>
</feature>
<protein>
    <submittedName>
        <fullName evidence="1">4363_t:CDS:1</fullName>
    </submittedName>
</protein>
<gene>
    <name evidence="1" type="ORF">DERYTH_LOCUS9616</name>
</gene>
<sequence length="70" mass="8199">MYHLILNKTLDENLLCEKSGFGEGTPKCYIRLAKRSLESDPNRRSMAKFSVRVGYWLDEMKQNDENKSRS</sequence>
<evidence type="ECO:0000313" key="1">
    <source>
        <dbReference type="EMBL" id="CAG8640232.1"/>
    </source>
</evidence>
<dbReference type="Proteomes" id="UP000789405">
    <property type="component" value="Unassembled WGS sequence"/>
</dbReference>
<evidence type="ECO:0000313" key="2">
    <source>
        <dbReference type="Proteomes" id="UP000789405"/>
    </source>
</evidence>